<keyword evidence="4 7" id="KW-0560">Oxidoreductase</keyword>
<dbReference type="PRINTS" id="PR00359">
    <property type="entry name" value="BP450"/>
</dbReference>
<dbReference type="PRINTS" id="PR00385">
    <property type="entry name" value="P450"/>
</dbReference>
<dbReference type="GO" id="GO:0005506">
    <property type="term" value="F:iron ion binding"/>
    <property type="evidence" value="ECO:0007669"/>
    <property type="project" value="InterPro"/>
</dbReference>
<proteinExistence type="inferred from homology"/>
<reference evidence="8" key="1">
    <citation type="submission" date="2018-12" db="EMBL/GenBank/DDBJ databases">
        <title>Novel natural products biosynthetic potential of the class Ktedonobacteria.</title>
        <authorList>
            <person name="Zheng Y."/>
            <person name="Saitou A."/>
            <person name="Wang C.M."/>
            <person name="Toyoda A."/>
            <person name="Minakuchi Y."/>
            <person name="Sekiguchi Y."/>
            <person name="Ueda K."/>
            <person name="Takano H."/>
            <person name="Sakai Y."/>
            <person name="Yokota A."/>
            <person name="Yabe S."/>
        </authorList>
    </citation>
    <scope>NUCLEOTIDE SEQUENCE</scope>
    <source>
        <strain evidence="8">COM3</strain>
    </source>
</reference>
<dbReference type="InterPro" id="IPR017972">
    <property type="entry name" value="Cyt_P450_CS"/>
</dbReference>
<evidence type="ECO:0000256" key="4">
    <source>
        <dbReference type="ARBA" id="ARBA00023002"/>
    </source>
</evidence>
<dbReference type="GO" id="GO:0004497">
    <property type="term" value="F:monooxygenase activity"/>
    <property type="evidence" value="ECO:0007669"/>
    <property type="project" value="UniProtKB-KW"/>
</dbReference>
<evidence type="ECO:0000256" key="5">
    <source>
        <dbReference type="ARBA" id="ARBA00023004"/>
    </source>
</evidence>
<dbReference type="InterPro" id="IPR002397">
    <property type="entry name" value="Cyt_P450_B"/>
</dbReference>
<dbReference type="SUPFAM" id="SSF48264">
    <property type="entry name" value="Cytochrome P450"/>
    <property type="match status" value="1"/>
</dbReference>
<keyword evidence="2 7" id="KW-0349">Heme</keyword>
<organism evidence="8">
    <name type="scientific">Thermosporothrix sp. COM3</name>
    <dbReference type="NCBI Taxonomy" id="2490863"/>
    <lineage>
        <taxon>Bacteria</taxon>
        <taxon>Bacillati</taxon>
        <taxon>Chloroflexota</taxon>
        <taxon>Ktedonobacteria</taxon>
        <taxon>Ktedonobacterales</taxon>
        <taxon>Thermosporotrichaceae</taxon>
        <taxon>Thermosporothrix</taxon>
    </lineage>
</organism>
<keyword evidence="5 7" id="KW-0408">Iron</keyword>
<dbReference type="PANTHER" id="PTHR46696:SF1">
    <property type="entry name" value="CYTOCHROME P450 YJIB-RELATED"/>
    <property type="match status" value="1"/>
</dbReference>
<evidence type="ECO:0000256" key="6">
    <source>
        <dbReference type="ARBA" id="ARBA00023033"/>
    </source>
</evidence>
<keyword evidence="3 7" id="KW-0479">Metal-binding</keyword>
<dbReference type="PANTHER" id="PTHR46696">
    <property type="entry name" value="P450, PUTATIVE (EUROFUNG)-RELATED"/>
    <property type="match status" value="1"/>
</dbReference>
<dbReference type="InterPro" id="IPR036396">
    <property type="entry name" value="Cyt_P450_sf"/>
</dbReference>
<name>A0A455SG44_9CHLR</name>
<keyword evidence="6 7" id="KW-0503">Monooxygenase</keyword>
<dbReference type="CDD" id="cd11029">
    <property type="entry name" value="CYP107-like"/>
    <property type="match status" value="1"/>
</dbReference>
<gene>
    <name evidence="8" type="primary">cypA_1</name>
    <name evidence="8" type="ORF">KTC_14770</name>
</gene>
<protein>
    <submittedName>
        <fullName evidence="8">Cytochrome P450</fullName>
    </submittedName>
</protein>
<dbReference type="FunFam" id="1.10.630.10:FF:000018">
    <property type="entry name" value="Cytochrome P450 monooxygenase"/>
    <property type="match status" value="1"/>
</dbReference>
<sequence length="407" mass="46624">MTQQINLISPAFKANPFPVFAMLRAQAPVMEYVWPDGQRRSWLITGFKEAEAALKDPRIVKTVRSVYSQEELAEKFPWVLNQTEEQLMLNRHMLNADPPDHTRLRTLVNLSFTPRLVEQWRSRIQEIADELLDAVQERGEMDVIDDLAFPLPIRVISEMLGVPDEDRTKFRYWSNIIVEATGDPQAFERAADDITAFTRYVHDLVEKKRNDESDDLLSKLIRAESEGQKLSKHELVAMVFLLIVAGHETTVNLVGNGIYALLQHPEQLELLKQHPEHIKTAVEEFLRYYSPVMTATQRWAREDMELGGQQIKRGDNVLIVLAAANHDEHEFAEPDKLDITRKENHHLAFGKGIHYCLGAPLARLEAQIAVNTLLKRMPNVRLAVDPQQVQWRPGILLLGLSKLPVTF</sequence>
<evidence type="ECO:0000256" key="3">
    <source>
        <dbReference type="ARBA" id="ARBA00022723"/>
    </source>
</evidence>
<dbReference type="EMBL" id="AP019376">
    <property type="protein sequence ID" value="BBH86726.1"/>
    <property type="molecule type" value="Genomic_DNA"/>
</dbReference>
<dbReference type="AlphaFoldDB" id="A0A455SG44"/>
<dbReference type="Pfam" id="PF00067">
    <property type="entry name" value="p450"/>
    <property type="match status" value="1"/>
</dbReference>
<dbReference type="InterPro" id="IPR001128">
    <property type="entry name" value="Cyt_P450"/>
</dbReference>
<dbReference type="PROSITE" id="PS00086">
    <property type="entry name" value="CYTOCHROME_P450"/>
    <property type="match status" value="1"/>
</dbReference>
<evidence type="ECO:0000256" key="2">
    <source>
        <dbReference type="ARBA" id="ARBA00022617"/>
    </source>
</evidence>
<evidence type="ECO:0000256" key="7">
    <source>
        <dbReference type="RuleBase" id="RU000461"/>
    </source>
</evidence>
<comment type="similarity">
    <text evidence="1 7">Belongs to the cytochrome P450 family.</text>
</comment>
<accession>A0A455SG44</accession>
<evidence type="ECO:0000256" key="1">
    <source>
        <dbReference type="ARBA" id="ARBA00010617"/>
    </source>
</evidence>
<dbReference type="GO" id="GO:0020037">
    <property type="term" value="F:heme binding"/>
    <property type="evidence" value="ECO:0007669"/>
    <property type="project" value="InterPro"/>
</dbReference>
<evidence type="ECO:0000313" key="8">
    <source>
        <dbReference type="EMBL" id="BBH86726.1"/>
    </source>
</evidence>
<dbReference type="GO" id="GO:0016705">
    <property type="term" value="F:oxidoreductase activity, acting on paired donors, with incorporation or reduction of molecular oxygen"/>
    <property type="evidence" value="ECO:0007669"/>
    <property type="project" value="InterPro"/>
</dbReference>
<dbReference type="Gene3D" id="1.10.630.10">
    <property type="entry name" value="Cytochrome P450"/>
    <property type="match status" value="1"/>
</dbReference>